<dbReference type="SMART" id="SM00028">
    <property type="entry name" value="TPR"/>
    <property type="match status" value="3"/>
</dbReference>
<name>A0A9D4V8Y1_ADICA</name>
<dbReference type="SUPFAM" id="SSF48452">
    <property type="entry name" value="TPR-like"/>
    <property type="match status" value="1"/>
</dbReference>
<dbReference type="InterPro" id="IPR019734">
    <property type="entry name" value="TPR_rpt"/>
</dbReference>
<dbReference type="Proteomes" id="UP000886520">
    <property type="component" value="Chromosome 2"/>
</dbReference>
<gene>
    <name evidence="2" type="ORF">GOP47_0001566</name>
</gene>
<proteinExistence type="predicted"/>
<evidence type="ECO:0000256" key="1">
    <source>
        <dbReference type="PROSITE-ProRule" id="PRU00339"/>
    </source>
</evidence>
<dbReference type="SUPFAM" id="SSF52833">
    <property type="entry name" value="Thioredoxin-like"/>
    <property type="match status" value="1"/>
</dbReference>
<dbReference type="EMBL" id="JABFUD020000003">
    <property type="protein sequence ID" value="KAI5081823.1"/>
    <property type="molecule type" value="Genomic_DNA"/>
</dbReference>
<dbReference type="InterPro" id="IPR011990">
    <property type="entry name" value="TPR-like_helical_dom_sf"/>
</dbReference>
<dbReference type="Gene3D" id="3.40.30.10">
    <property type="entry name" value="Glutaredoxin"/>
    <property type="match status" value="1"/>
</dbReference>
<dbReference type="CDD" id="cd02980">
    <property type="entry name" value="TRX_Fd_family"/>
    <property type="match status" value="1"/>
</dbReference>
<dbReference type="PANTHER" id="PTHR47682">
    <property type="entry name" value="TETRATRICOPEPTIDE REPEAT (TPR)-CONTAINING PROTEIN"/>
    <property type="match status" value="1"/>
</dbReference>
<dbReference type="AlphaFoldDB" id="A0A9D4V8Y1"/>
<organism evidence="2 3">
    <name type="scientific">Adiantum capillus-veneris</name>
    <name type="common">Maidenhair fern</name>
    <dbReference type="NCBI Taxonomy" id="13818"/>
    <lineage>
        <taxon>Eukaryota</taxon>
        <taxon>Viridiplantae</taxon>
        <taxon>Streptophyta</taxon>
        <taxon>Embryophyta</taxon>
        <taxon>Tracheophyta</taxon>
        <taxon>Polypodiopsida</taxon>
        <taxon>Polypodiidae</taxon>
        <taxon>Polypodiales</taxon>
        <taxon>Pteridineae</taxon>
        <taxon>Pteridaceae</taxon>
        <taxon>Vittarioideae</taxon>
        <taxon>Adiantum</taxon>
    </lineage>
</organism>
<dbReference type="PROSITE" id="PS50005">
    <property type="entry name" value="TPR"/>
    <property type="match status" value="2"/>
</dbReference>
<feature type="repeat" description="TPR" evidence="1">
    <location>
        <begin position="236"/>
        <end position="269"/>
    </location>
</feature>
<dbReference type="PANTHER" id="PTHR47682:SF1">
    <property type="entry name" value="TETRATRICOPEPTIDE REPEAT (TPR)-CONTAINING PROTEIN"/>
    <property type="match status" value="1"/>
</dbReference>
<dbReference type="InterPro" id="IPR036249">
    <property type="entry name" value="Thioredoxin-like_sf"/>
</dbReference>
<accession>A0A9D4V8Y1</accession>
<reference evidence="2" key="1">
    <citation type="submission" date="2021-01" db="EMBL/GenBank/DDBJ databases">
        <title>Adiantum capillus-veneris genome.</title>
        <authorList>
            <person name="Fang Y."/>
            <person name="Liao Q."/>
        </authorList>
    </citation>
    <scope>NUCLEOTIDE SEQUENCE</scope>
    <source>
        <strain evidence="2">H3</strain>
        <tissue evidence="2">Leaf</tissue>
    </source>
</reference>
<comment type="caution">
    <text evidence="2">The sequence shown here is derived from an EMBL/GenBank/DDBJ whole genome shotgun (WGS) entry which is preliminary data.</text>
</comment>
<keyword evidence="1" id="KW-0802">TPR repeat</keyword>
<sequence>MSEMDNVGICQVSRMSFAELGLTSASEKYLGRDQVLLGMCRRNGTRFPQSPKRHGQGLLSSICSSCWQAKVAKNNEAEGSKYELRVCTHRTCRKSGALQTLELLKGLASPNVSVESCGCLGRCGMGPNLVVLPTGIFVGHCNTAAHAARLLALQCGLSDPENNLKALSLKQQGIKSFESGDFTEAETMFSEAIDLQPSGGLHLLYANRSAARLSKGDAHGALEDANCASVLAPRWHVPHLRQGEAYMVIGDCQSAQSAYTKALSLDPSLRRSKSYQSKIRELERALTLVNTFA</sequence>
<evidence type="ECO:0000313" key="2">
    <source>
        <dbReference type="EMBL" id="KAI5081823.1"/>
    </source>
</evidence>
<feature type="repeat" description="TPR" evidence="1">
    <location>
        <begin position="166"/>
        <end position="199"/>
    </location>
</feature>
<dbReference type="Gene3D" id="1.25.40.10">
    <property type="entry name" value="Tetratricopeptide repeat domain"/>
    <property type="match status" value="1"/>
</dbReference>
<keyword evidence="3" id="KW-1185">Reference proteome</keyword>
<dbReference type="OrthoDB" id="2423701at2759"/>
<evidence type="ECO:0000313" key="3">
    <source>
        <dbReference type="Proteomes" id="UP000886520"/>
    </source>
</evidence>
<protein>
    <submittedName>
        <fullName evidence="2">Uncharacterized protein</fullName>
    </submittedName>
</protein>